<organism evidence="1 2">
    <name type="scientific">Irpex rosettiformis</name>
    <dbReference type="NCBI Taxonomy" id="378272"/>
    <lineage>
        <taxon>Eukaryota</taxon>
        <taxon>Fungi</taxon>
        <taxon>Dikarya</taxon>
        <taxon>Basidiomycota</taxon>
        <taxon>Agaricomycotina</taxon>
        <taxon>Agaricomycetes</taxon>
        <taxon>Polyporales</taxon>
        <taxon>Irpicaceae</taxon>
        <taxon>Irpex</taxon>
    </lineage>
</organism>
<comment type="caution">
    <text evidence="1">The sequence shown here is derived from an EMBL/GenBank/DDBJ whole genome shotgun (WGS) entry which is preliminary data.</text>
</comment>
<dbReference type="EMBL" id="MU274947">
    <property type="protein sequence ID" value="KAI0084126.1"/>
    <property type="molecule type" value="Genomic_DNA"/>
</dbReference>
<keyword evidence="2" id="KW-1185">Reference proteome</keyword>
<proteinExistence type="predicted"/>
<evidence type="ECO:0000313" key="2">
    <source>
        <dbReference type="Proteomes" id="UP001055072"/>
    </source>
</evidence>
<dbReference type="Proteomes" id="UP001055072">
    <property type="component" value="Unassembled WGS sequence"/>
</dbReference>
<protein>
    <submittedName>
        <fullName evidence="1">Tim10/DDP family zinc finger-domain-containing protein</fullName>
    </submittedName>
</protein>
<name>A0ACB8TQ17_9APHY</name>
<evidence type="ECO:0000313" key="1">
    <source>
        <dbReference type="EMBL" id="KAI0084126.1"/>
    </source>
</evidence>
<accession>A0ACB8TQ17</accession>
<gene>
    <name evidence="1" type="ORF">BDY19DRAFT_997972</name>
</gene>
<sequence>MSFFGGSTSTLPMAGQPDMQARKEAVKASIREELAMQNAQELMNKSNEKCFLKCVTKPGSSLSSSEETCLSRCLTRYLEAFDIVSKTYVARLSRERSERVAQAPSS</sequence>
<reference evidence="1" key="1">
    <citation type="journal article" date="2021" name="Environ. Microbiol.">
        <title>Gene family expansions and transcriptome signatures uncover fungal adaptations to wood decay.</title>
        <authorList>
            <person name="Hage H."/>
            <person name="Miyauchi S."/>
            <person name="Viragh M."/>
            <person name="Drula E."/>
            <person name="Min B."/>
            <person name="Chaduli D."/>
            <person name="Navarro D."/>
            <person name="Favel A."/>
            <person name="Norest M."/>
            <person name="Lesage-Meessen L."/>
            <person name="Balint B."/>
            <person name="Merenyi Z."/>
            <person name="de Eugenio L."/>
            <person name="Morin E."/>
            <person name="Martinez A.T."/>
            <person name="Baldrian P."/>
            <person name="Stursova M."/>
            <person name="Martinez M.J."/>
            <person name="Novotny C."/>
            <person name="Magnuson J.K."/>
            <person name="Spatafora J.W."/>
            <person name="Maurice S."/>
            <person name="Pangilinan J."/>
            <person name="Andreopoulos W."/>
            <person name="LaButti K."/>
            <person name="Hundley H."/>
            <person name="Na H."/>
            <person name="Kuo A."/>
            <person name="Barry K."/>
            <person name="Lipzen A."/>
            <person name="Henrissat B."/>
            <person name="Riley R."/>
            <person name="Ahrendt S."/>
            <person name="Nagy L.G."/>
            <person name="Grigoriev I.V."/>
            <person name="Martin F."/>
            <person name="Rosso M.N."/>
        </authorList>
    </citation>
    <scope>NUCLEOTIDE SEQUENCE</scope>
    <source>
        <strain evidence="1">CBS 384.51</strain>
    </source>
</reference>